<evidence type="ECO:0000313" key="3">
    <source>
        <dbReference type="Proteomes" id="UP000272942"/>
    </source>
</evidence>
<reference evidence="2 3" key="2">
    <citation type="submission" date="2018-11" db="EMBL/GenBank/DDBJ databases">
        <authorList>
            <consortium name="Pathogen Informatics"/>
        </authorList>
    </citation>
    <scope>NUCLEOTIDE SEQUENCE [LARGE SCALE GENOMIC DNA]</scope>
    <source>
        <strain evidence="2 3">Egypt</strain>
    </source>
</reference>
<keyword evidence="3" id="KW-1185">Reference proteome</keyword>
<evidence type="ECO:0000256" key="1">
    <source>
        <dbReference type="SAM" id="MobiDB-lite"/>
    </source>
</evidence>
<organism evidence="4">
    <name type="scientific">Echinostoma caproni</name>
    <dbReference type="NCBI Taxonomy" id="27848"/>
    <lineage>
        <taxon>Eukaryota</taxon>
        <taxon>Metazoa</taxon>
        <taxon>Spiralia</taxon>
        <taxon>Lophotrochozoa</taxon>
        <taxon>Platyhelminthes</taxon>
        <taxon>Trematoda</taxon>
        <taxon>Digenea</taxon>
        <taxon>Plagiorchiida</taxon>
        <taxon>Echinostomata</taxon>
        <taxon>Echinostomatoidea</taxon>
        <taxon>Echinostomatidae</taxon>
        <taxon>Echinostoma</taxon>
    </lineage>
</organism>
<gene>
    <name evidence="2" type="ORF">ECPE_LOCUS7826</name>
</gene>
<dbReference type="Proteomes" id="UP000272942">
    <property type="component" value="Unassembled WGS sequence"/>
</dbReference>
<name>A0A183ALJ1_9TREM</name>
<accession>A0A183ALJ1</accession>
<evidence type="ECO:0000313" key="4">
    <source>
        <dbReference type="WBParaSite" id="ECPE_0000784501-mRNA-1"/>
    </source>
</evidence>
<dbReference type="AlphaFoldDB" id="A0A183ALJ1"/>
<reference evidence="4" key="1">
    <citation type="submission" date="2016-06" db="UniProtKB">
        <authorList>
            <consortium name="WormBaseParasite"/>
        </authorList>
    </citation>
    <scope>IDENTIFICATION</scope>
</reference>
<proteinExistence type="predicted"/>
<protein>
    <submittedName>
        <fullName evidence="2 4">Uncharacterized protein</fullName>
    </submittedName>
</protein>
<dbReference type="EMBL" id="UZAN01045135">
    <property type="protein sequence ID" value="VDP82119.1"/>
    <property type="molecule type" value="Genomic_DNA"/>
</dbReference>
<feature type="region of interest" description="Disordered" evidence="1">
    <location>
        <begin position="1"/>
        <end position="25"/>
    </location>
</feature>
<feature type="region of interest" description="Disordered" evidence="1">
    <location>
        <begin position="71"/>
        <end position="110"/>
    </location>
</feature>
<dbReference type="WBParaSite" id="ECPE_0000784501-mRNA-1">
    <property type="protein sequence ID" value="ECPE_0000784501-mRNA-1"/>
    <property type="gene ID" value="ECPE_0000784501"/>
</dbReference>
<evidence type="ECO:0000313" key="2">
    <source>
        <dbReference type="EMBL" id="VDP82119.1"/>
    </source>
</evidence>
<feature type="compositionally biased region" description="Polar residues" evidence="1">
    <location>
        <begin position="1"/>
        <end position="13"/>
    </location>
</feature>
<sequence>MEEDVQSGTSDWNRPNDADDQSRQSYSVRSLRLLYRSPSLNELNTVRNVVISMNTEGGLVGECHKRHLFMDPVHSKRKKSTFNDSTSQESMRDRFRKSPRPSPSLVEESASYMNATPQTSAATAFPHLTAASFAAKAVTVRSTSTESAPSLSGAWSPEGGGKQMFPTMFKKQMIARYESAPISLDVKVSGSNCVVLKSFLIYSLTV</sequence>